<evidence type="ECO:0000256" key="5">
    <source>
        <dbReference type="ARBA" id="ARBA00022729"/>
    </source>
</evidence>
<dbReference type="InterPro" id="IPR043325">
    <property type="entry name" value="LTSS"/>
</dbReference>
<keyword evidence="7" id="KW-0325">Glycoprotein</keyword>
<evidence type="ECO:0000256" key="6">
    <source>
        <dbReference type="ARBA" id="ARBA00023157"/>
    </source>
</evidence>
<dbReference type="Gene3D" id="1.10.110.10">
    <property type="entry name" value="Plant lipid-transfer and hydrophobic proteins"/>
    <property type="match status" value="1"/>
</dbReference>
<comment type="caution">
    <text evidence="11">The sequence shown here is derived from an EMBL/GenBank/DDBJ whole genome shotgun (WGS) entry which is preliminary data.</text>
</comment>
<organism evidence="11 12">
    <name type="scientific">Tagetes erecta</name>
    <name type="common">African marigold</name>
    <dbReference type="NCBI Taxonomy" id="13708"/>
    <lineage>
        <taxon>Eukaryota</taxon>
        <taxon>Viridiplantae</taxon>
        <taxon>Streptophyta</taxon>
        <taxon>Embryophyta</taxon>
        <taxon>Tracheophyta</taxon>
        <taxon>Spermatophyta</taxon>
        <taxon>Magnoliopsida</taxon>
        <taxon>eudicotyledons</taxon>
        <taxon>Gunneridae</taxon>
        <taxon>Pentapetalae</taxon>
        <taxon>asterids</taxon>
        <taxon>campanulids</taxon>
        <taxon>Asterales</taxon>
        <taxon>Asteraceae</taxon>
        <taxon>Asteroideae</taxon>
        <taxon>Heliantheae alliance</taxon>
        <taxon>Tageteae</taxon>
        <taxon>Tagetes</taxon>
    </lineage>
</organism>
<dbReference type="SUPFAM" id="SSF47699">
    <property type="entry name" value="Bifunctional inhibitor/lipid-transfer protein/seed storage 2S albumin"/>
    <property type="match status" value="1"/>
</dbReference>
<evidence type="ECO:0000256" key="2">
    <source>
        <dbReference type="ARBA" id="ARBA00009748"/>
    </source>
</evidence>
<feature type="signal peptide" evidence="9">
    <location>
        <begin position="1"/>
        <end position="27"/>
    </location>
</feature>
<evidence type="ECO:0000256" key="8">
    <source>
        <dbReference type="ARBA" id="ARBA00023288"/>
    </source>
</evidence>
<keyword evidence="8" id="KW-0449">Lipoprotein</keyword>
<evidence type="ECO:0000256" key="3">
    <source>
        <dbReference type="ARBA" id="ARBA00022475"/>
    </source>
</evidence>
<dbReference type="InterPro" id="IPR036312">
    <property type="entry name" value="Bifun_inhib/LTP/seed_sf"/>
</dbReference>
<dbReference type="GO" id="GO:0098552">
    <property type="term" value="C:side of membrane"/>
    <property type="evidence" value="ECO:0007669"/>
    <property type="project" value="UniProtKB-KW"/>
</dbReference>
<dbReference type="Proteomes" id="UP001229421">
    <property type="component" value="Unassembled WGS sequence"/>
</dbReference>
<keyword evidence="4" id="KW-0336">GPI-anchor</keyword>
<evidence type="ECO:0000256" key="1">
    <source>
        <dbReference type="ARBA" id="ARBA00004609"/>
    </source>
</evidence>
<keyword evidence="5 9" id="KW-0732">Signal</keyword>
<gene>
    <name evidence="11" type="ORF">QVD17_24123</name>
</gene>
<keyword evidence="12" id="KW-1185">Reference proteome</keyword>
<keyword evidence="4" id="KW-0472">Membrane</keyword>
<dbReference type="CDD" id="cd00010">
    <property type="entry name" value="AAI_LTSS"/>
    <property type="match status" value="1"/>
</dbReference>
<evidence type="ECO:0000259" key="10">
    <source>
        <dbReference type="Pfam" id="PF14368"/>
    </source>
</evidence>
<accession>A0AAD8NUN8</accession>
<keyword evidence="6" id="KW-1015">Disulfide bond</keyword>
<feature type="chain" id="PRO_5041901401" description="Bifunctional inhibitor/plant lipid transfer protein/seed storage helical domain-containing protein" evidence="9">
    <location>
        <begin position="28"/>
        <end position="181"/>
    </location>
</feature>
<evidence type="ECO:0000256" key="4">
    <source>
        <dbReference type="ARBA" id="ARBA00022622"/>
    </source>
</evidence>
<evidence type="ECO:0000313" key="12">
    <source>
        <dbReference type="Proteomes" id="UP001229421"/>
    </source>
</evidence>
<feature type="domain" description="Bifunctional inhibitor/plant lipid transfer protein/seed storage helical" evidence="10">
    <location>
        <begin position="15"/>
        <end position="104"/>
    </location>
</feature>
<keyword evidence="3" id="KW-1003">Cell membrane</keyword>
<comment type="similarity">
    <text evidence="2">Belongs to the plant LTP family.</text>
</comment>
<evidence type="ECO:0000256" key="9">
    <source>
        <dbReference type="SAM" id="SignalP"/>
    </source>
</evidence>
<protein>
    <recommendedName>
        <fullName evidence="10">Bifunctional inhibitor/plant lipid transfer protein/seed storage helical domain-containing protein</fullName>
    </recommendedName>
</protein>
<dbReference type="GO" id="GO:0005886">
    <property type="term" value="C:plasma membrane"/>
    <property type="evidence" value="ECO:0007669"/>
    <property type="project" value="UniProtKB-SubCell"/>
</dbReference>
<dbReference type="Pfam" id="PF14368">
    <property type="entry name" value="LTP_2"/>
    <property type="match status" value="1"/>
</dbReference>
<dbReference type="PANTHER" id="PTHR33044">
    <property type="entry name" value="BIFUNCTIONAL INHIBITOR/LIPID-TRANSFER PROTEIN/SEED STORAGE 2S ALBUMIN SUPERFAMILY PROTEIN-RELATED"/>
    <property type="match status" value="1"/>
</dbReference>
<sequence length="181" mass="19309">MATSSSSSLTIIITLLLIATSISPAQSQAQTCASKLVSCAPYLNTTTTSPNTCYDPIKQAVATDLPCLCNLYANPSFLSGIGVNITQALRLPRLCGITSDTSICKNGSRLEEALVLLLIRISINQMHSLPKGSTAAGLSVAMSAYIYTFIFCVDSVPCIENLLMKELSFPIVFNIDDSHHS</sequence>
<name>A0AAD8NUN8_TARER</name>
<proteinExistence type="inferred from homology"/>
<reference evidence="11" key="1">
    <citation type="journal article" date="2023" name="bioRxiv">
        <title>Improved chromosome-level genome assembly for marigold (Tagetes erecta).</title>
        <authorList>
            <person name="Jiang F."/>
            <person name="Yuan L."/>
            <person name="Wang S."/>
            <person name="Wang H."/>
            <person name="Xu D."/>
            <person name="Wang A."/>
            <person name="Fan W."/>
        </authorList>
    </citation>
    <scope>NUCLEOTIDE SEQUENCE</scope>
    <source>
        <strain evidence="11">WSJ</strain>
        <tissue evidence="11">Leaf</tissue>
    </source>
</reference>
<dbReference type="AlphaFoldDB" id="A0AAD8NUN8"/>
<evidence type="ECO:0000256" key="7">
    <source>
        <dbReference type="ARBA" id="ARBA00023180"/>
    </source>
</evidence>
<evidence type="ECO:0000313" key="11">
    <source>
        <dbReference type="EMBL" id="KAK1421637.1"/>
    </source>
</evidence>
<dbReference type="InterPro" id="IPR016140">
    <property type="entry name" value="Bifunc_inhib/LTP/seed_store"/>
</dbReference>
<comment type="subcellular location">
    <subcellularLocation>
        <location evidence="1">Cell membrane</location>
        <topology evidence="1">Lipid-anchor</topology>
        <topology evidence="1">GPI-anchor</topology>
    </subcellularLocation>
</comment>
<dbReference type="EMBL" id="JAUHHV010000006">
    <property type="protein sequence ID" value="KAK1421637.1"/>
    <property type="molecule type" value="Genomic_DNA"/>
</dbReference>